<dbReference type="Pfam" id="PF03595">
    <property type="entry name" value="SLAC1"/>
    <property type="match status" value="1"/>
</dbReference>
<evidence type="ECO:0000256" key="3">
    <source>
        <dbReference type="ARBA" id="ARBA00022448"/>
    </source>
</evidence>
<dbReference type="Gene3D" id="1.50.10.150">
    <property type="entry name" value="Voltage-dependent anion channel"/>
    <property type="match status" value="1"/>
</dbReference>
<comment type="similarity">
    <text evidence="2">Belongs to the tellurite-resistance/dicarboxylate transporter (TDT) family.</text>
</comment>
<sequence>MQPSGTDIGKVTFQDIIRNFSPTWFAATMGTGAISILFSAFPYGHATAPMRALSLTFFFLNLLLFMLFTALSITRYARYPQSWTTMLYHPSLSLYTGCFPMGATTLINVSVDVINVEYAFGGANLFGQYGGRTSRYRYCAVGAWCTLCTLVDFFRRTKRTYSFASRSTTHRHTLHAMTAAWLLPVVTLTVAASSGGVLARALQPHSHSYALTTVVVSTFLVIIGLTLALMLITIYFLRLILHGLPPREKILSVFLPLGPSAQSAFAILLIGQNFRTLLPLPDGTSASLVLLAKNTGETIHVVCVAAAFLLWALAVMCIVFALLGIYSTVRVRRQRFPFILPFWGLVFPNGVFANLTLNLAAAFDSPFFRILGSVYAVATLLVWTFVASRTLSMVYDRTIFAAPPDDINDQASLEVNQKLDALGHESLEQSASPSSSSSATASICVARP</sequence>
<dbReference type="Proteomes" id="UP000717328">
    <property type="component" value="Unassembled WGS sequence"/>
</dbReference>
<feature type="transmembrane region" description="Helical" evidence="9">
    <location>
        <begin position="299"/>
        <end position="326"/>
    </location>
</feature>
<keyword evidence="3" id="KW-0813">Transport</keyword>
<dbReference type="AlphaFoldDB" id="A0A9P7GSW2"/>
<dbReference type="InterPro" id="IPR038665">
    <property type="entry name" value="Voltage-dep_anion_channel_sf"/>
</dbReference>
<comment type="subcellular location">
    <subcellularLocation>
        <location evidence="1">Cell membrane</location>
        <topology evidence="1">Multi-pass membrane protein</topology>
    </subcellularLocation>
</comment>
<comment type="caution">
    <text evidence="10">The sequence shown here is derived from an EMBL/GenBank/DDBJ whole genome shotgun (WGS) entry which is preliminary data.</text>
</comment>
<evidence type="ECO:0000256" key="5">
    <source>
        <dbReference type="ARBA" id="ARBA00022692"/>
    </source>
</evidence>
<proteinExistence type="inferred from homology"/>
<dbReference type="PANTHER" id="PTHR31686">
    <property type="match status" value="1"/>
</dbReference>
<dbReference type="GO" id="GO:0000319">
    <property type="term" value="F:sulfite transmembrane transporter activity"/>
    <property type="evidence" value="ECO:0007669"/>
    <property type="project" value="TreeGrafter"/>
</dbReference>
<evidence type="ECO:0000313" key="10">
    <source>
        <dbReference type="EMBL" id="KAG5652347.1"/>
    </source>
</evidence>
<evidence type="ECO:0000256" key="9">
    <source>
        <dbReference type="SAM" id="Phobius"/>
    </source>
</evidence>
<feature type="transmembrane region" description="Helical" evidence="9">
    <location>
        <begin position="24"/>
        <end position="43"/>
    </location>
</feature>
<evidence type="ECO:0000256" key="8">
    <source>
        <dbReference type="SAM" id="MobiDB-lite"/>
    </source>
</evidence>
<gene>
    <name evidence="10" type="ORF">H0H81_005324</name>
</gene>
<protein>
    <recommendedName>
        <fullName evidence="12">C4-dicarboxylate transporter/malic acid transport protein</fullName>
    </recommendedName>
</protein>
<keyword evidence="6 9" id="KW-1133">Transmembrane helix</keyword>
<feature type="region of interest" description="Disordered" evidence="8">
    <location>
        <begin position="427"/>
        <end position="448"/>
    </location>
</feature>
<evidence type="ECO:0000256" key="2">
    <source>
        <dbReference type="ARBA" id="ARBA00008566"/>
    </source>
</evidence>
<feature type="transmembrane region" description="Helical" evidence="9">
    <location>
        <begin position="174"/>
        <end position="197"/>
    </location>
</feature>
<keyword evidence="7 9" id="KW-0472">Membrane</keyword>
<evidence type="ECO:0000256" key="6">
    <source>
        <dbReference type="ARBA" id="ARBA00022989"/>
    </source>
</evidence>
<feature type="transmembrane region" description="Helical" evidence="9">
    <location>
        <begin position="209"/>
        <end position="238"/>
    </location>
</feature>
<dbReference type="EMBL" id="JABCKI010000135">
    <property type="protein sequence ID" value="KAG5652347.1"/>
    <property type="molecule type" value="Genomic_DNA"/>
</dbReference>
<dbReference type="PANTHER" id="PTHR31686:SF1">
    <property type="entry name" value="SULFITE EFFLUX PUMP SSU1"/>
    <property type="match status" value="1"/>
</dbReference>
<evidence type="ECO:0000256" key="4">
    <source>
        <dbReference type="ARBA" id="ARBA00022475"/>
    </source>
</evidence>
<feature type="transmembrane region" description="Helical" evidence="9">
    <location>
        <begin position="367"/>
        <end position="387"/>
    </location>
</feature>
<feature type="transmembrane region" description="Helical" evidence="9">
    <location>
        <begin position="55"/>
        <end position="77"/>
    </location>
</feature>
<keyword evidence="4" id="KW-1003">Cell membrane</keyword>
<accession>A0A9P7GSW2</accession>
<dbReference type="InterPro" id="IPR051629">
    <property type="entry name" value="Sulfite_efflux_TDT"/>
</dbReference>
<reference evidence="10" key="2">
    <citation type="submission" date="2021-10" db="EMBL/GenBank/DDBJ databases">
        <title>Phylogenomics reveals ancestral predisposition of the termite-cultivated fungus Termitomyces towards a domesticated lifestyle.</title>
        <authorList>
            <person name="Auxier B."/>
            <person name="Grum-Grzhimaylo A."/>
            <person name="Cardenas M.E."/>
            <person name="Lodge J.D."/>
            <person name="Laessoe T."/>
            <person name="Pedersen O."/>
            <person name="Smith M.E."/>
            <person name="Kuyper T.W."/>
            <person name="Franco-Molano E.A."/>
            <person name="Baroni T.J."/>
            <person name="Aanen D.K."/>
        </authorList>
    </citation>
    <scope>NUCLEOTIDE SEQUENCE</scope>
    <source>
        <strain evidence="10">D49</strain>
    </source>
</reference>
<feature type="transmembrane region" description="Helical" evidence="9">
    <location>
        <begin position="338"/>
        <end position="361"/>
    </location>
</feature>
<reference evidence="10" key="1">
    <citation type="submission" date="2021-02" db="EMBL/GenBank/DDBJ databases">
        <authorList>
            <person name="Nieuwenhuis M."/>
            <person name="Van De Peppel L.J.J."/>
        </authorList>
    </citation>
    <scope>NUCLEOTIDE SEQUENCE</scope>
    <source>
        <strain evidence="10">D49</strain>
    </source>
</reference>
<organism evidence="10 11">
    <name type="scientific">Sphagnurus paluster</name>
    <dbReference type="NCBI Taxonomy" id="117069"/>
    <lineage>
        <taxon>Eukaryota</taxon>
        <taxon>Fungi</taxon>
        <taxon>Dikarya</taxon>
        <taxon>Basidiomycota</taxon>
        <taxon>Agaricomycotina</taxon>
        <taxon>Agaricomycetes</taxon>
        <taxon>Agaricomycetidae</taxon>
        <taxon>Agaricales</taxon>
        <taxon>Tricholomatineae</taxon>
        <taxon>Lyophyllaceae</taxon>
        <taxon>Sphagnurus</taxon>
    </lineage>
</organism>
<keyword evidence="5 9" id="KW-0812">Transmembrane</keyword>
<dbReference type="GO" id="GO:0005886">
    <property type="term" value="C:plasma membrane"/>
    <property type="evidence" value="ECO:0007669"/>
    <property type="project" value="UniProtKB-SubCell"/>
</dbReference>
<keyword evidence="11" id="KW-1185">Reference proteome</keyword>
<feature type="compositionally biased region" description="Low complexity" evidence="8">
    <location>
        <begin position="430"/>
        <end position="442"/>
    </location>
</feature>
<dbReference type="InterPro" id="IPR004695">
    <property type="entry name" value="SLAC1/Mae1/Ssu1/TehA"/>
</dbReference>
<evidence type="ECO:0000313" key="11">
    <source>
        <dbReference type="Proteomes" id="UP000717328"/>
    </source>
</evidence>
<feature type="transmembrane region" description="Helical" evidence="9">
    <location>
        <begin position="250"/>
        <end position="271"/>
    </location>
</feature>
<evidence type="ECO:0000256" key="7">
    <source>
        <dbReference type="ARBA" id="ARBA00023136"/>
    </source>
</evidence>
<dbReference type="OrthoDB" id="1099at2759"/>
<evidence type="ECO:0008006" key="12">
    <source>
        <dbReference type="Google" id="ProtNLM"/>
    </source>
</evidence>
<evidence type="ECO:0000256" key="1">
    <source>
        <dbReference type="ARBA" id="ARBA00004651"/>
    </source>
</evidence>
<name>A0A9P7GSW2_9AGAR</name>